<dbReference type="SUPFAM" id="SSF56553">
    <property type="entry name" value="Insert subdomain of RNA polymerase alpha subunit"/>
    <property type="match status" value="1"/>
</dbReference>
<evidence type="ECO:0000256" key="7">
    <source>
        <dbReference type="ARBA" id="ARBA00023163"/>
    </source>
</evidence>
<evidence type="ECO:0000256" key="11">
    <source>
        <dbReference type="HAMAP-Rule" id="MF_00059"/>
    </source>
</evidence>
<name>A0A538SK20_UNCEI</name>
<evidence type="ECO:0000313" key="14">
    <source>
        <dbReference type="Proteomes" id="UP000320184"/>
    </source>
</evidence>
<dbReference type="NCBIfam" id="NF003515">
    <property type="entry name" value="PRK05182.2-1"/>
    <property type="match status" value="1"/>
</dbReference>
<dbReference type="InterPro" id="IPR011773">
    <property type="entry name" value="DNA-dir_RpoA"/>
</dbReference>
<protein>
    <recommendedName>
        <fullName evidence="3 11">DNA-directed RNA polymerase subunit alpha</fullName>
        <shortName evidence="11">RNAP subunit alpha</shortName>
        <ecNumber evidence="2 11">2.7.7.6</ecNumber>
    </recommendedName>
    <alternativeName>
        <fullName evidence="9 11">RNA polymerase subunit alpha</fullName>
    </alternativeName>
    <alternativeName>
        <fullName evidence="8 11">Transcriptase subunit alpha</fullName>
    </alternativeName>
</protein>
<dbReference type="GO" id="GO:0003899">
    <property type="term" value="F:DNA-directed RNA polymerase activity"/>
    <property type="evidence" value="ECO:0007669"/>
    <property type="project" value="UniProtKB-UniRule"/>
</dbReference>
<comment type="similarity">
    <text evidence="1 11">Belongs to the RNA polymerase alpha chain family.</text>
</comment>
<evidence type="ECO:0000256" key="1">
    <source>
        <dbReference type="ARBA" id="ARBA00007123"/>
    </source>
</evidence>
<dbReference type="Pfam" id="PF03118">
    <property type="entry name" value="RNA_pol_A_CTD"/>
    <property type="match status" value="1"/>
</dbReference>
<dbReference type="Gene3D" id="3.30.1360.10">
    <property type="entry name" value="RNA polymerase, RBP11-like subunit"/>
    <property type="match status" value="1"/>
</dbReference>
<dbReference type="NCBIfam" id="NF003513">
    <property type="entry name" value="PRK05182.1-2"/>
    <property type="match status" value="1"/>
</dbReference>
<accession>A0A538SK20</accession>
<dbReference type="EC" id="2.7.7.6" evidence="2 11"/>
<dbReference type="InterPro" id="IPR011262">
    <property type="entry name" value="DNA-dir_RNA_pol_insert"/>
</dbReference>
<evidence type="ECO:0000256" key="10">
    <source>
        <dbReference type="ARBA" id="ARBA00048552"/>
    </source>
</evidence>
<dbReference type="InterPro" id="IPR011260">
    <property type="entry name" value="RNAP_asu_C"/>
</dbReference>
<dbReference type="NCBIfam" id="TIGR02027">
    <property type="entry name" value="rpoA"/>
    <property type="match status" value="1"/>
</dbReference>
<keyword evidence="4 11" id="KW-0240">DNA-directed RNA polymerase</keyword>
<feature type="region of interest" description="Alpha C-terminal domain (alpha-CTD)" evidence="11">
    <location>
        <begin position="248"/>
        <end position="331"/>
    </location>
</feature>
<comment type="subunit">
    <text evidence="11">Homodimer. The RNAP catalytic core consists of 2 alpha, 1 beta, 1 beta' and 1 omega subunit. When a sigma factor is associated with the core the holoenzyme is formed, which can initiate transcription.</text>
</comment>
<dbReference type="SMART" id="SM00662">
    <property type="entry name" value="RPOLD"/>
    <property type="match status" value="1"/>
</dbReference>
<feature type="domain" description="DNA-directed RNA polymerase RpoA/D/Rpb3-type" evidence="12">
    <location>
        <begin position="22"/>
        <end position="229"/>
    </location>
</feature>
<dbReference type="HAMAP" id="MF_00059">
    <property type="entry name" value="RNApol_bact_RpoA"/>
    <property type="match status" value="1"/>
</dbReference>
<dbReference type="NCBIfam" id="NF003519">
    <property type="entry name" value="PRK05182.2-5"/>
    <property type="match status" value="1"/>
</dbReference>
<dbReference type="GO" id="GO:0003677">
    <property type="term" value="F:DNA binding"/>
    <property type="evidence" value="ECO:0007669"/>
    <property type="project" value="UniProtKB-UniRule"/>
</dbReference>
<evidence type="ECO:0000256" key="9">
    <source>
        <dbReference type="ARBA" id="ARBA00033070"/>
    </source>
</evidence>
<evidence type="ECO:0000256" key="5">
    <source>
        <dbReference type="ARBA" id="ARBA00022679"/>
    </source>
</evidence>
<dbReference type="FunFam" id="2.170.120.12:FF:000001">
    <property type="entry name" value="DNA-directed RNA polymerase subunit alpha"/>
    <property type="match status" value="1"/>
</dbReference>
<dbReference type="CDD" id="cd06928">
    <property type="entry name" value="RNAP_alpha_NTD"/>
    <property type="match status" value="1"/>
</dbReference>
<keyword evidence="7 11" id="KW-0804">Transcription</keyword>
<proteinExistence type="inferred from homology"/>
<comment type="catalytic activity">
    <reaction evidence="10 11">
        <text>RNA(n) + a ribonucleoside 5'-triphosphate = RNA(n+1) + diphosphate</text>
        <dbReference type="Rhea" id="RHEA:21248"/>
        <dbReference type="Rhea" id="RHEA-COMP:14527"/>
        <dbReference type="Rhea" id="RHEA-COMP:17342"/>
        <dbReference type="ChEBI" id="CHEBI:33019"/>
        <dbReference type="ChEBI" id="CHEBI:61557"/>
        <dbReference type="ChEBI" id="CHEBI:140395"/>
        <dbReference type="EC" id="2.7.7.6"/>
    </reaction>
</comment>
<dbReference type="InterPro" id="IPR036603">
    <property type="entry name" value="RBP11-like"/>
</dbReference>
<dbReference type="Gene3D" id="2.170.120.12">
    <property type="entry name" value="DNA-directed RNA polymerase, insert domain"/>
    <property type="match status" value="1"/>
</dbReference>
<evidence type="ECO:0000313" key="13">
    <source>
        <dbReference type="EMBL" id="TMQ51716.1"/>
    </source>
</evidence>
<dbReference type="InterPro" id="IPR036643">
    <property type="entry name" value="RNApol_insert_sf"/>
</dbReference>
<sequence length="331" mass="37069">MKWKNLTMPKQLVPDPANNDGYGKFVIEPLERGFGLTLGNSLRRVLLSSLQGAAITAVRIDGVLHEFSTLPGVIEDVTEIILNLKQVRLKLHGDGPKKGTFEMRGKGEVRAGDIKVDPEVETLNPDLHIATLNRDGDLRMEVEISGGRGYVSADLHSQTDRPIGVIPIDSLFSPVTKVNYNVEATRLGQRIDYDKLTIDVWTDRSILPSDAVAVAAKILRDHFNLFIHFEEPIEEEVEEEVDEEIMRVRRLLDKSVEELELSVRSSNCLRAAEIKTIGDLVQKSEPEMLKFRNFGRKSLKEIQDILGEMGLAFGMDVGRYFEHKSPIGVEG</sequence>
<dbReference type="Proteomes" id="UP000320184">
    <property type="component" value="Unassembled WGS sequence"/>
</dbReference>
<dbReference type="Gene3D" id="1.10.150.20">
    <property type="entry name" value="5' to 3' exonuclease, C-terminal subdomain"/>
    <property type="match status" value="1"/>
</dbReference>
<evidence type="ECO:0000256" key="6">
    <source>
        <dbReference type="ARBA" id="ARBA00022695"/>
    </source>
</evidence>
<evidence type="ECO:0000256" key="8">
    <source>
        <dbReference type="ARBA" id="ARBA00032524"/>
    </source>
</evidence>
<reference evidence="13 14" key="1">
    <citation type="journal article" date="2019" name="Nat. Microbiol.">
        <title>Mediterranean grassland soil C-N compound turnover is dependent on rainfall and depth, and is mediated by genomically divergent microorganisms.</title>
        <authorList>
            <person name="Diamond S."/>
            <person name="Andeer P.F."/>
            <person name="Li Z."/>
            <person name="Crits-Christoph A."/>
            <person name="Burstein D."/>
            <person name="Anantharaman K."/>
            <person name="Lane K.R."/>
            <person name="Thomas B.C."/>
            <person name="Pan C."/>
            <person name="Northen T.R."/>
            <person name="Banfield J.F."/>
        </authorList>
    </citation>
    <scope>NUCLEOTIDE SEQUENCE [LARGE SCALE GENOMIC DNA]</scope>
    <source>
        <strain evidence="13">WS_3</strain>
    </source>
</reference>
<comment type="caution">
    <text evidence="13">The sequence shown here is derived from an EMBL/GenBank/DDBJ whole genome shotgun (WGS) entry which is preliminary data.</text>
</comment>
<evidence type="ECO:0000259" key="12">
    <source>
        <dbReference type="SMART" id="SM00662"/>
    </source>
</evidence>
<feature type="region of interest" description="Alpha N-terminal domain (alpha-NTD)" evidence="11">
    <location>
        <begin position="1"/>
        <end position="230"/>
    </location>
</feature>
<keyword evidence="5 11" id="KW-0808">Transferase</keyword>
<dbReference type="SUPFAM" id="SSF47789">
    <property type="entry name" value="C-terminal domain of RNA polymerase alpha subunit"/>
    <property type="match status" value="1"/>
</dbReference>
<evidence type="ECO:0000256" key="4">
    <source>
        <dbReference type="ARBA" id="ARBA00022478"/>
    </source>
</evidence>
<dbReference type="GO" id="GO:0006351">
    <property type="term" value="P:DNA-templated transcription"/>
    <property type="evidence" value="ECO:0007669"/>
    <property type="project" value="UniProtKB-UniRule"/>
</dbReference>
<organism evidence="13 14">
    <name type="scientific">Eiseniibacteriota bacterium</name>
    <dbReference type="NCBI Taxonomy" id="2212470"/>
    <lineage>
        <taxon>Bacteria</taxon>
        <taxon>Candidatus Eiseniibacteriota</taxon>
    </lineage>
</organism>
<gene>
    <name evidence="11" type="primary">rpoA</name>
    <name evidence="13" type="ORF">E6K73_05035</name>
</gene>
<keyword evidence="6 11" id="KW-0548">Nucleotidyltransferase</keyword>
<dbReference type="Pfam" id="PF01193">
    <property type="entry name" value="RNA_pol_L"/>
    <property type="match status" value="1"/>
</dbReference>
<dbReference type="SUPFAM" id="SSF55257">
    <property type="entry name" value="RBP11-like subunits of RNA polymerase"/>
    <property type="match status" value="1"/>
</dbReference>
<dbReference type="GO" id="GO:0005737">
    <property type="term" value="C:cytoplasm"/>
    <property type="evidence" value="ECO:0007669"/>
    <property type="project" value="UniProtKB-ARBA"/>
</dbReference>
<evidence type="ECO:0000256" key="3">
    <source>
        <dbReference type="ARBA" id="ARBA00015972"/>
    </source>
</evidence>
<dbReference type="GO" id="GO:0000428">
    <property type="term" value="C:DNA-directed RNA polymerase complex"/>
    <property type="evidence" value="ECO:0007669"/>
    <property type="project" value="UniProtKB-KW"/>
</dbReference>
<dbReference type="InterPro" id="IPR011263">
    <property type="entry name" value="DNA-dir_RNA_pol_RpoA/D/Rpb3"/>
</dbReference>
<dbReference type="AlphaFoldDB" id="A0A538SK20"/>
<comment type="domain">
    <text evidence="11">The N-terminal domain is essential for RNAP assembly and basal transcription, whereas the C-terminal domain is involved in interaction with transcriptional regulators and with upstream promoter elements.</text>
</comment>
<dbReference type="EMBL" id="VBOT01000057">
    <property type="protein sequence ID" value="TMQ51716.1"/>
    <property type="molecule type" value="Genomic_DNA"/>
</dbReference>
<evidence type="ECO:0000256" key="2">
    <source>
        <dbReference type="ARBA" id="ARBA00012418"/>
    </source>
</evidence>
<comment type="function">
    <text evidence="11">DNA-dependent RNA polymerase catalyzes the transcription of DNA into RNA using the four ribonucleoside triphosphates as substrates.</text>
</comment>
<dbReference type="GO" id="GO:0046983">
    <property type="term" value="F:protein dimerization activity"/>
    <property type="evidence" value="ECO:0007669"/>
    <property type="project" value="InterPro"/>
</dbReference>
<dbReference type="Pfam" id="PF01000">
    <property type="entry name" value="RNA_pol_A_bac"/>
    <property type="match status" value="1"/>
</dbReference>